<dbReference type="InterPro" id="IPR008868">
    <property type="entry name" value="TniB"/>
</dbReference>
<organism evidence="1 2">
    <name type="scientific">Clostridium tagluense</name>
    <dbReference type="NCBI Taxonomy" id="360422"/>
    <lineage>
        <taxon>Bacteria</taxon>
        <taxon>Bacillati</taxon>
        <taxon>Bacillota</taxon>
        <taxon>Clostridia</taxon>
        <taxon>Eubacteriales</taxon>
        <taxon>Clostridiaceae</taxon>
        <taxon>Clostridium</taxon>
    </lineage>
</organism>
<comment type="caution">
    <text evidence="1">The sequence shown here is derived from an EMBL/GenBank/DDBJ whole genome shotgun (WGS) entry which is preliminary data.</text>
</comment>
<dbReference type="Gene3D" id="3.40.50.300">
    <property type="entry name" value="P-loop containing nucleotide triphosphate hydrolases"/>
    <property type="match status" value="1"/>
</dbReference>
<reference evidence="1 2" key="1">
    <citation type="submission" date="2018-11" db="EMBL/GenBank/DDBJ databases">
        <title>Genome sequencing and assembly of Clostridium tagluense strain A121.</title>
        <authorList>
            <person name="Murakami T."/>
            <person name="Segawa T."/>
            <person name="Shcherbakova V.A."/>
            <person name="Mori H."/>
            <person name="Yoshimura Y."/>
        </authorList>
    </citation>
    <scope>NUCLEOTIDE SEQUENCE [LARGE SCALE GENOMIC DNA]</scope>
    <source>
        <strain evidence="1 2">A121</strain>
    </source>
</reference>
<proteinExistence type="predicted"/>
<dbReference type="Pfam" id="PF05621">
    <property type="entry name" value="TniB"/>
    <property type="match status" value="1"/>
</dbReference>
<name>A0A401UUV0_9CLOT</name>
<dbReference type="InterPro" id="IPR027417">
    <property type="entry name" value="P-loop_NTPase"/>
</dbReference>
<evidence type="ECO:0000313" key="1">
    <source>
        <dbReference type="EMBL" id="GCD13266.1"/>
    </source>
</evidence>
<gene>
    <name evidence="1" type="ORF">Ctaglu_48890</name>
</gene>
<evidence type="ECO:0000313" key="2">
    <source>
        <dbReference type="Proteomes" id="UP000287872"/>
    </source>
</evidence>
<dbReference type="EMBL" id="BHYK01000082">
    <property type="protein sequence ID" value="GCD13266.1"/>
    <property type="molecule type" value="Genomic_DNA"/>
</dbReference>
<dbReference type="AlphaFoldDB" id="A0A401UUV0"/>
<keyword evidence="2" id="KW-1185">Reference proteome</keyword>
<dbReference type="OrthoDB" id="2569256at2"/>
<dbReference type="Proteomes" id="UP000287872">
    <property type="component" value="Unassembled WGS sequence"/>
</dbReference>
<protein>
    <recommendedName>
        <fullName evidence="3">AAA+ ATPase domain-containing protein</fullName>
    </recommendedName>
</protein>
<accession>A0A401UUV0</accession>
<sequence>MINSNNQYKDFTKRVSNIHVIHKKIERIWSMLDSMRDNHNIGDKQNSPRHLFIMGISGVGKSRMMEKYADINPGVIYKDQDDTEIDIKPVVYMEMPHPFTILEFYQSIITALNAPNLPGRPTIGRVKRQAFHLLEFQKVEMLIFDELDYIMESKSVKPMEAMEAIKHVSNMAKVSVVCVGSLKIEELLMLDFQYFRRYPKVKLEGFSECDEEFCLLLKGIENQINSPIQLGLDNLEKGIPQLLFAMCKGFVGILTPILQEAFRISGVYLDDFDDYTKAKVTVENLSKAYENIVGDINEEEFMKIVGSTLK</sequence>
<evidence type="ECO:0008006" key="3">
    <source>
        <dbReference type="Google" id="ProtNLM"/>
    </source>
</evidence>
<dbReference type="SUPFAM" id="SSF52540">
    <property type="entry name" value="P-loop containing nucleoside triphosphate hydrolases"/>
    <property type="match status" value="1"/>
</dbReference>
<dbReference type="RefSeq" id="WP_125006652.1">
    <property type="nucleotide sequence ID" value="NZ_BHYK01000082.1"/>
</dbReference>